<dbReference type="InterPro" id="IPR000073">
    <property type="entry name" value="AB_hydrolase_1"/>
</dbReference>
<sequence length="257" mass="27434">MTTTKPTIVLVPGAWHSPASFAPTTALLEASGYTVRAVSLPSVGANPPLENWDADVSAIRTTVESAIGTGSDVVVVMHSYGGLPTQDAVKGLDASSRSASGERGGIIRLVYLAAFFADEGGYLMGFLGDQDLPWFDRKDDRTLSPATPLETFYHDVPYELATKNIASLQPHSYQTFWSKTGYAAWKHIPSTYLVCEDDKAIPAQSQDGLLAGAKENGGKFDAVERVKASHSPFLSVPEWTAGALRRACGEDVPVTAV</sequence>
<accession>A0ABR3SRD7</accession>
<feature type="domain" description="AB hydrolase-1" evidence="1">
    <location>
        <begin position="8"/>
        <end position="242"/>
    </location>
</feature>
<name>A0ABR3SRD7_9PEZI</name>
<keyword evidence="3" id="KW-1185">Reference proteome</keyword>
<evidence type="ECO:0000313" key="2">
    <source>
        <dbReference type="EMBL" id="KAL1627187.1"/>
    </source>
</evidence>
<dbReference type="EMBL" id="JAJVDC020000075">
    <property type="protein sequence ID" value="KAL1627187.1"/>
    <property type="molecule type" value="Genomic_DNA"/>
</dbReference>
<gene>
    <name evidence="2" type="ORF">SLS56_006525</name>
</gene>
<dbReference type="InterPro" id="IPR029058">
    <property type="entry name" value="AB_hydrolase_fold"/>
</dbReference>
<dbReference type="PANTHER" id="PTHR37017">
    <property type="entry name" value="AB HYDROLASE-1 DOMAIN-CONTAINING PROTEIN-RELATED"/>
    <property type="match status" value="1"/>
</dbReference>
<proteinExistence type="predicted"/>
<organism evidence="2 3">
    <name type="scientific">Neofusicoccum ribis</name>
    <dbReference type="NCBI Taxonomy" id="45134"/>
    <lineage>
        <taxon>Eukaryota</taxon>
        <taxon>Fungi</taxon>
        <taxon>Dikarya</taxon>
        <taxon>Ascomycota</taxon>
        <taxon>Pezizomycotina</taxon>
        <taxon>Dothideomycetes</taxon>
        <taxon>Dothideomycetes incertae sedis</taxon>
        <taxon>Botryosphaeriales</taxon>
        <taxon>Botryosphaeriaceae</taxon>
        <taxon>Neofusicoccum</taxon>
    </lineage>
</organism>
<dbReference type="Pfam" id="PF12697">
    <property type="entry name" value="Abhydrolase_6"/>
    <property type="match status" value="1"/>
</dbReference>
<comment type="caution">
    <text evidence="2">The sequence shown here is derived from an EMBL/GenBank/DDBJ whole genome shotgun (WGS) entry which is preliminary data.</text>
</comment>
<reference evidence="2 3" key="1">
    <citation type="submission" date="2024-02" db="EMBL/GenBank/DDBJ databases">
        <title>De novo assembly and annotation of 12 fungi associated with fruit tree decline syndrome in Ontario, Canada.</title>
        <authorList>
            <person name="Sulman M."/>
            <person name="Ellouze W."/>
            <person name="Ilyukhin E."/>
        </authorList>
    </citation>
    <scope>NUCLEOTIDE SEQUENCE [LARGE SCALE GENOMIC DNA]</scope>
    <source>
        <strain evidence="2 3">M1-105</strain>
    </source>
</reference>
<evidence type="ECO:0000313" key="3">
    <source>
        <dbReference type="Proteomes" id="UP001521116"/>
    </source>
</evidence>
<evidence type="ECO:0000259" key="1">
    <source>
        <dbReference type="Pfam" id="PF12697"/>
    </source>
</evidence>
<dbReference type="InterPro" id="IPR052897">
    <property type="entry name" value="Sec-Metab_Biosynth_Hydrolase"/>
</dbReference>
<protein>
    <recommendedName>
        <fullName evidence="1">AB hydrolase-1 domain-containing protein</fullName>
    </recommendedName>
</protein>
<dbReference type="SUPFAM" id="SSF53474">
    <property type="entry name" value="alpha/beta-Hydrolases"/>
    <property type="match status" value="1"/>
</dbReference>
<dbReference type="Proteomes" id="UP001521116">
    <property type="component" value="Unassembled WGS sequence"/>
</dbReference>
<dbReference type="Gene3D" id="3.40.50.1820">
    <property type="entry name" value="alpha/beta hydrolase"/>
    <property type="match status" value="1"/>
</dbReference>
<dbReference type="PANTHER" id="PTHR37017:SF11">
    <property type="entry name" value="ESTERASE_LIPASE_THIOESTERASE DOMAIN-CONTAINING PROTEIN"/>
    <property type="match status" value="1"/>
</dbReference>